<dbReference type="GO" id="GO:0003729">
    <property type="term" value="F:mRNA binding"/>
    <property type="evidence" value="ECO:0000318"/>
    <property type="project" value="GO_Central"/>
</dbReference>
<dbReference type="Gene3D" id="1.25.40.10">
    <property type="entry name" value="Tetratricopeptide repeat domain"/>
    <property type="match status" value="4"/>
</dbReference>
<feature type="repeat" description="PPR" evidence="2">
    <location>
        <begin position="334"/>
        <end position="368"/>
    </location>
</feature>
<dbReference type="Proteomes" id="UP000813463">
    <property type="component" value="Chromosome 4"/>
</dbReference>
<dbReference type="InterPro" id="IPR011990">
    <property type="entry name" value="TPR-like_helical_dom_sf"/>
</dbReference>
<dbReference type="NCBIfam" id="TIGR00756">
    <property type="entry name" value="PPR"/>
    <property type="match status" value="7"/>
</dbReference>
<feature type="repeat" description="PPR" evidence="2">
    <location>
        <begin position="219"/>
        <end position="253"/>
    </location>
</feature>
<feature type="repeat" description="PPR" evidence="2">
    <location>
        <begin position="405"/>
        <end position="439"/>
    </location>
</feature>
<dbReference type="PANTHER" id="PTHR47932">
    <property type="entry name" value="ATPASE EXPRESSION PROTEIN 3"/>
    <property type="match status" value="1"/>
</dbReference>
<dbReference type="RefSeq" id="XP_021862033.2">
    <property type="nucleotide sequence ID" value="XM_022006341.2"/>
</dbReference>
<evidence type="ECO:0000313" key="4">
    <source>
        <dbReference type="RefSeq" id="XP_021862033.2"/>
    </source>
</evidence>
<dbReference type="GO" id="GO:0006396">
    <property type="term" value="P:RNA processing"/>
    <property type="evidence" value="ECO:0000318"/>
    <property type="project" value="GO_Central"/>
</dbReference>
<dbReference type="PROSITE" id="PS51375">
    <property type="entry name" value="PPR"/>
    <property type="match status" value="7"/>
</dbReference>
<accession>A0A9R0J5Z3</accession>
<dbReference type="GO" id="GO:0005739">
    <property type="term" value="C:mitochondrion"/>
    <property type="evidence" value="ECO:0000318"/>
    <property type="project" value="GO_Central"/>
</dbReference>
<dbReference type="InterPro" id="IPR002885">
    <property type="entry name" value="PPR_rpt"/>
</dbReference>
<name>A0A9R0J5Z3_SPIOL</name>
<dbReference type="GO" id="GO:0007005">
    <property type="term" value="P:mitochondrion organization"/>
    <property type="evidence" value="ECO:0000318"/>
    <property type="project" value="GO_Central"/>
</dbReference>
<keyword evidence="3" id="KW-1185">Reference proteome</keyword>
<organism evidence="3 4">
    <name type="scientific">Spinacia oleracea</name>
    <name type="common">Spinach</name>
    <dbReference type="NCBI Taxonomy" id="3562"/>
    <lineage>
        <taxon>Eukaryota</taxon>
        <taxon>Viridiplantae</taxon>
        <taxon>Streptophyta</taxon>
        <taxon>Embryophyta</taxon>
        <taxon>Tracheophyta</taxon>
        <taxon>Spermatophyta</taxon>
        <taxon>Magnoliopsida</taxon>
        <taxon>eudicotyledons</taxon>
        <taxon>Gunneridae</taxon>
        <taxon>Pentapetalae</taxon>
        <taxon>Caryophyllales</taxon>
        <taxon>Chenopodiaceae</taxon>
        <taxon>Chenopodioideae</taxon>
        <taxon>Anserineae</taxon>
        <taxon>Spinacia</taxon>
    </lineage>
</organism>
<proteinExistence type="predicted"/>
<gene>
    <name evidence="4" type="primary">LOC110801029</name>
</gene>
<evidence type="ECO:0000256" key="1">
    <source>
        <dbReference type="ARBA" id="ARBA00022737"/>
    </source>
</evidence>
<reference evidence="4" key="2">
    <citation type="submission" date="2025-08" db="UniProtKB">
        <authorList>
            <consortium name="RefSeq"/>
        </authorList>
    </citation>
    <scope>IDENTIFICATION</scope>
    <source>
        <tissue evidence="4">Leaf</tissue>
    </source>
</reference>
<dbReference type="GeneID" id="110801029"/>
<sequence length="523" mass="60229">MAAQLTSKLTLLRTLHLHHPAISRLLCTITQTPSSSSTKPSLPSLQQSHDADLISNILIQHHNPFHAMESSLQLYGISLSSSLLHQTLIRLSHLSKIALSFFSYSLSSHPSSIDVTSFNLIVDILGKVRQFDVVWQLILQMQTLNLKPQNSTFLIFVRRLIAANLTRQAIRAFDDMPCFTETEVCNEDFVYLIDTLCKYGYVRVAMEIFNKRKFGFEVCVKTYAVLIDGWCKVKRVDFAERLLREMIDKGIEPNVVCYNSLINGICRKSSLHPDDRFERTIRAADKVFDEMRERGIQPDVTTYSILLHVCSRAHKPDLTLHRLEGMKLKGICPSVATYTSVVKCLCSCGRFDDAEKLLNEMISNGVTPTAVTYNCFFKELRGRKDVEKALDLYRRMKKEGVCVASLHTYNILVQMFVKLNKMEIVEEIWNDMKEAGAGPDLDSYTVLIHGLVEKEKWREACEYFVQMIEKGFLPQKVTFEMLYRGLIQADKMKTWWRLKKKLQEESVSFGSEFEDYHLQPYKR</sequence>
<dbReference type="AlphaFoldDB" id="A0A9R0J5Z3"/>
<dbReference type="KEGG" id="soe:110801029"/>
<evidence type="ECO:0000256" key="2">
    <source>
        <dbReference type="PROSITE-ProRule" id="PRU00708"/>
    </source>
</evidence>
<dbReference type="Pfam" id="PF13041">
    <property type="entry name" value="PPR_2"/>
    <property type="match status" value="4"/>
</dbReference>
<reference evidence="3" key="1">
    <citation type="journal article" date="2021" name="Nat. Commun.">
        <title>Genomic analyses provide insights into spinach domestication and the genetic basis of agronomic traits.</title>
        <authorList>
            <person name="Cai X."/>
            <person name="Sun X."/>
            <person name="Xu C."/>
            <person name="Sun H."/>
            <person name="Wang X."/>
            <person name="Ge C."/>
            <person name="Zhang Z."/>
            <person name="Wang Q."/>
            <person name="Fei Z."/>
            <person name="Jiao C."/>
            <person name="Wang Q."/>
        </authorList>
    </citation>
    <scope>NUCLEOTIDE SEQUENCE [LARGE SCALE GENOMIC DNA]</scope>
    <source>
        <strain evidence="3">cv. Varoflay</strain>
    </source>
</reference>
<protein>
    <submittedName>
        <fullName evidence="4">Pentatricopeptide repeat-containing protein At2g13420, mitochondrial</fullName>
    </submittedName>
</protein>
<feature type="repeat" description="PPR" evidence="2">
    <location>
        <begin position="440"/>
        <end position="474"/>
    </location>
</feature>
<dbReference type="PANTHER" id="PTHR47932:SF63">
    <property type="entry name" value="OS08G0290000 PROTEIN"/>
    <property type="match status" value="1"/>
</dbReference>
<keyword evidence="1" id="KW-0677">Repeat</keyword>
<feature type="repeat" description="PPR" evidence="2">
    <location>
        <begin position="369"/>
        <end position="403"/>
    </location>
</feature>
<feature type="repeat" description="PPR" evidence="2">
    <location>
        <begin position="299"/>
        <end position="333"/>
    </location>
</feature>
<feature type="repeat" description="PPR" evidence="2">
    <location>
        <begin position="114"/>
        <end position="148"/>
    </location>
</feature>
<evidence type="ECO:0000313" key="3">
    <source>
        <dbReference type="Proteomes" id="UP000813463"/>
    </source>
</evidence>